<name>A0A6C2YIN5_9BACT</name>
<dbReference type="NCBIfam" id="TIGR02996">
    <property type="entry name" value="rpt_mate_G_obs"/>
    <property type="match status" value="1"/>
</dbReference>
<dbReference type="InParanoid" id="A0A6C2YIN5"/>
<sequence length="603" mass="68356">MIPQLPQPLLEAIWYAGDDPTPRLLAADWLEEQGETDWALLVRIQLDRFPSAGIPIHEIRTQLANRLLEPLGPLLPYVRRGLLFRSGFPSILEIRGTPDAELLAHLRHLPTLQELTIVSPDGLAPSAIEAILPLRGLTRLQLPLRCQELTPAQVVQLGSFPQLRIADVHTRFGFNLLTAQMDRFHAAKRQAITELPPIARTQAIQAMLGSHHVCLSPTESRYDSQSWHSDGLFARLDPHLRHLSIHRLSPDGLEHLAACSQLESLRLIRCRATDFGSWPQLPHLRELSLTTDNLPIPARDLARWLQSHPQLEMFAFRAPIDDANQFWQELSFHPGLRVLHGAWEKAPAPQLNAVRLPELIELAMPIQESYRNTDPHVGLPKLRIWYDSNSDDFESGIWRRELAAIGVWASDLSEPNEMEQLRRFFETFCTWQEWIDPHGGRWRFPVPPDWIIASDQERATRTNGPRLVASVREFGPFRDAIEGCSYAPARIHWEWIEPPELANSATPAEATTEMDEPLPATGPGSLRSWLQWPLRLNSFSHEVPGLGDDAANYRDDDRLGLQVVWQCGSGILRLSGVGSCLRVVNWTDYFTTLAQMVQRPQKG</sequence>
<proteinExistence type="predicted"/>
<reference evidence="1" key="1">
    <citation type="submission" date="2019-04" db="EMBL/GenBank/DDBJ databases">
        <authorList>
            <consortium name="Science for Life Laboratories"/>
        </authorList>
    </citation>
    <scope>NUCLEOTIDE SEQUENCE</scope>
    <source>
        <strain evidence="1">MBLW1</strain>
    </source>
</reference>
<evidence type="ECO:0000313" key="2">
    <source>
        <dbReference type="Proteomes" id="UP000464378"/>
    </source>
</evidence>
<dbReference type="InterPro" id="IPR014338">
    <property type="entry name" value="CHP02996_rpt-companion-dom"/>
</dbReference>
<dbReference type="EMBL" id="LR586016">
    <property type="protein sequence ID" value="VIP01408.1"/>
    <property type="molecule type" value="Genomic_DNA"/>
</dbReference>
<organism evidence="1">
    <name type="scientific">Tuwongella immobilis</name>
    <dbReference type="NCBI Taxonomy" id="692036"/>
    <lineage>
        <taxon>Bacteria</taxon>
        <taxon>Pseudomonadati</taxon>
        <taxon>Planctomycetota</taxon>
        <taxon>Planctomycetia</taxon>
        <taxon>Gemmatales</taxon>
        <taxon>Gemmataceae</taxon>
        <taxon>Tuwongella</taxon>
    </lineage>
</organism>
<dbReference type="AlphaFoldDB" id="A0A6C2YIN5"/>
<keyword evidence="2" id="KW-1185">Reference proteome</keyword>
<dbReference type="KEGG" id="tim:GMBLW1_25520"/>
<protein>
    <submittedName>
        <fullName evidence="1">Uncharacterized protein</fullName>
    </submittedName>
</protein>
<evidence type="ECO:0000313" key="1">
    <source>
        <dbReference type="EMBL" id="VIP01408.1"/>
    </source>
</evidence>
<dbReference type="SUPFAM" id="SSF52047">
    <property type="entry name" value="RNI-like"/>
    <property type="match status" value="1"/>
</dbReference>
<dbReference type="InterPro" id="IPR032675">
    <property type="entry name" value="LRR_dom_sf"/>
</dbReference>
<dbReference type="RefSeq" id="WP_162656616.1">
    <property type="nucleotide sequence ID" value="NZ_LR593887.1"/>
</dbReference>
<dbReference type="Proteomes" id="UP000464378">
    <property type="component" value="Chromosome"/>
</dbReference>
<gene>
    <name evidence="1" type="ORF">GMBLW1_25520</name>
</gene>
<dbReference type="EMBL" id="LR593887">
    <property type="protein sequence ID" value="VTR98316.1"/>
    <property type="molecule type" value="Genomic_DNA"/>
</dbReference>
<dbReference type="Gene3D" id="3.80.10.10">
    <property type="entry name" value="Ribonuclease Inhibitor"/>
    <property type="match status" value="1"/>
</dbReference>
<accession>A0A6C2YIN5</accession>